<comment type="caution">
    <text evidence="1">The sequence shown here is derived from an EMBL/GenBank/DDBJ whole genome shotgun (WGS) entry which is preliminary data.</text>
</comment>
<dbReference type="AlphaFoldDB" id="A0AAI8YGY3"/>
<accession>A0AAI8YGY3</accession>
<evidence type="ECO:0000313" key="1">
    <source>
        <dbReference type="EMBL" id="CAJ2506884.1"/>
    </source>
</evidence>
<dbReference type="EMBL" id="CAUWAG010000010">
    <property type="protein sequence ID" value="CAJ2506884.1"/>
    <property type="molecule type" value="Genomic_DNA"/>
</dbReference>
<dbReference type="Proteomes" id="UP001295740">
    <property type="component" value="Unassembled WGS sequence"/>
</dbReference>
<keyword evidence="2" id="KW-1185">Reference proteome</keyword>
<name>A0AAI8YGY3_9PEZI</name>
<protein>
    <submittedName>
        <fullName evidence="1">Uu.00g080700.m01.CDS01</fullName>
    </submittedName>
</protein>
<proteinExistence type="predicted"/>
<organism evidence="1 2">
    <name type="scientific">Anthostomella pinea</name>
    <dbReference type="NCBI Taxonomy" id="933095"/>
    <lineage>
        <taxon>Eukaryota</taxon>
        <taxon>Fungi</taxon>
        <taxon>Dikarya</taxon>
        <taxon>Ascomycota</taxon>
        <taxon>Pezizomycotina</taxon>
        <taxon>Sordariomycetes</taxon>
        <taxon>Xylariomycetidae</taxon>
        <taxon>Xylariales</taxon>
        <taxon>Xylariaceae</taxon>
        <taxon>Anthostomella</taxon>
    </lineage>
</organism>
<sequence length="69" mass="8517">MRQDERNRKSNRASRWEIFLYHRHIPETEQAPINQVYEKEVDPDSMDYTIARQQLRDNQKNWNIPLHIP</sequence>
<reference evidence="1" key="1">
    <citation type="submission" date="2023-10" db="EMBL/GenBank/DDBJ databases">
        <authorList>
            <person name="Hackl T."/>
        </authorList>
    </citation>
    <scope>NUCLEOTIDE SEQUENCE</scope>
</reference>
<gene>
    <name evidence="1" type="ORF">KHLLAP_LOCUS7352</name>
</gene>
<evidence type="ECO:0000313" key="2">
    <source>
        <dbReference type="Proteomes" id="UP001295740"/>
    </source>
</evidence>